<dbReference type="Pfam" id="PF01258">
    <property type="entry name" value="zf-dskA_traR"/>
    <property type="match status" value="1"/>
</dbReference>
<evidence type="ECO:0000256" key="1">
    <source>
        <dbReference type="ARBA" id="ARBA00022723"/>
    </source>
</evidence>
<proteinExistence type="predicted"/>
<dbReference type="InterPro" id="IPR000962">
    <property type="entry name" value="Znf_DskA_TraR"/>
</dbReference>
<keyword evidence="2" id="KW-0863">Zinc-finger</keyword>
<evidence type="ECO:0000259" key="5">
    <source>
        <dbReference type="Pfam" id="PF01258"/>
    </source>
</evidence>
<gene>
    <name evidence="6" type="ORF">WL29_20760</name>
</gene>
<organism evidence="6 7">
    <name type="scientific">Burkholderia ubonensis</name>
    <dbReference type="NCBI Taxonomy" id="101571"/>
    <lineage>
        <taxon>Bacteria</taxon>
        <taxon>Pseudomonadati</taxon>
        <taxon>Pseudomonadota</taxon>
        <taxon>Betaproteobacteria</taxon>
        <taxon>Burkholderiales</taxon>
        <taxon>Burkholderiaceae</taxon>
        <taxon>Burkholderia</taxon>
        <taxon>Burkholderia cepacia complex</taxon>
    </lineage>
</organism>
<evidence type="ECO:0000313" key="6">
    <source>
        <dbReference type="EMBL" id="KWA83798.1"/>
    </source>
</evidence>
<feature type="domain" description="Zinc finger DksA/TraR C4-type" evidence="5">
    <location>
        <begin position="65"/>
        <end position="95"/>
    </location>
</feature>
<keyword evidence="3" id="KW-0862">Zinc</keyword>
<protein>
    <recommendedName>
        <fullName evidence="5">Zinc finger DksA/TraR C4-type domain-containing protein</fullName>
    </recommendedName>
</protein>
<comment type="caution">
    <text evidence="6">The sequence shown here is derived from an EMBL/GenBank/DDBJ whole genome shotgun (WGS) entry which is preliminary data.</text>
</comment>
<name>A0A106QCK5_9BURK</name>
<evidence type="ECO:0000256" key="4">
    <source>
        <dbReference type="SAM" id="MobiDB-lite"/>
    </source>
</evidence>
<feature type="compositionally biased region" description="Polar residues" evidence="4">
    <location>
        <begin position="100"/>
        <end position="115"/>
    </location>
</feature>
<dbReference type="Proteomes" id="UP000060630">
    <property type="component" value="Unassembled WGS sequence"/>
</dbReference>
<feature type="region of interest" description="Disordered" evidence="4">
    <location>
        <begin position="92"/>
        <end position="115"/>
    </location>
</feature>
<accession>A0A106QCK5</accession>
<dbReference type="GO" id="GO:0008270">
    <property type="term" value="F:zinc ion binding"/>
    <property type="evidence" value="ECO:0007669"/>
    <property type="project" value="UniProtKB-KW"/>
</dbReference>
<dbReference type="AlphaFoldDB" id="A0A106QCK5"/>
<dbReference type="EMBL" id="LPHD01000049">
    <property type="protein sequence ID" value="KWA83798.1"/>
    <property type="molecule type" value="Genomic_DNA"/>
</dbReference>
<reference evidence="6 7" key="1">
    <citation type="submission" date="2015-11" db="EMBL/GenBank/DDBJ databases">
        <title>Expanding the genomic diversity of Burkholderia species for the development of highly accurate diagnostics.</title>
        <authorList>
            <person name="Sahl J."/>
            <person name="Keim P."/>
            <person name="Wagner D."/>
        </authorList>
    </citation>
    <scope>NUCLEOTIDE SEQUENCE [LARGE SCALE GENOMIC DNA]</scope>
    <source>
        <strain evidence="6 7">MSMB2087WGS</strain>
    </source>
</reference>
<keyword evidence="1" id="KW-0479">Metal-binding</keyword>
<evidence type="ECO:0000256" key="2">
    <source>
        <dbReference type="ARBA" id="ARBA00022771"/>
    </source>
</evidence>
<evidence type="ECO:0000256" key="3">
    <source>
        <dbReference type="ARBA" id="ARBA00022833"/>
    </source>
</evidence>
<evidence type="ECO:0000313" key="7">
    <source>
        <dbReference type="Proteomes" id="UP000060630"/>
    </source>
</evidence>
<sequence>MPRLLLAGRCLPASWDVQVKRISMFERHADPIDEAAALAATLADGAIAAARAANAPESHPDFDGETCIDCGDDIPKERLALKKIRCVHCQSAKEHRQKQTARPTWNQGSWDSLES</sequence>